<keyword evidence="4 8" id="KW-0732">Signal</keyword>
<feature type="compositionally biased region" description="Low complexity" evidence="7">
    <location>
        <begin position="226"/>
        <end position="251"/>
    </location>
</feature>
<keyword evidence="3" id="KW-0812">Transmembrane</keyword>
<feature type="compositionally biased region" description="Polar residues" evidence="7">
    <location>
        <begin position="197"/>
        <end position="207"/>
    </location>
</feature>
<evidence type="ECO:0000313" key="11">
    <source>
        <dbReference type="Proteomes" id="UP001292079"/>
    </source>
</evidence>
<dbReference type="InterPro" id="IPR039163">
    <property type="entry name" value="EMC7"/>
</dbReference>
<evidence type="ECO:0000256" key="1">
    <source>
        <dbReference type="ARBA" id="ARBA00004167"/>
    </source>
</evidence>
<protein>
    <recommendedName>
        <fullName evidence="9">ER membrane protein complex subunit 7 beta-sandwich domain-containing protein</fullName>
    </recommendedName>
</protein>
<dbReference type="Proteomes" id="UP001292079">
    <property type="component" value="Unassembled WGS sequence"/>
</dbReference>
<dbReference type="GO" id="GO:0030246">
    <property type="term" value="F:carbohydrate binding"/>
    <property type="evidence" value="ECO:0007669"/>
    <property type="project" value="InterPro"/>
</dbReference>
<evidence type="ECO:0000256" key="6">
    <source>
        <dbReference type="ARBA" id="ARBA00023136"/>
    </source>
</evidence>
<proteinExistence type="inferred from homology"/>
<name>A0AAE1ZJE4_SCHME</name>
<gene>
    <name evidence="10" type="ORF">MN116_002093</name>
</gene>
<organism evidence="10 11">
    <name type="scientific">Schistosoma mekongi</name>
    <name type="common">Parasitic worm</name>
    <dbReference type="NCBI Taxonomy" id="38744"/>
    <lineage>
        <taxon>Eukaryota</taxon>
        <taxon>Metazoa</taxon>
        <taxon>Spiralia</taxon>
        <taxon>Lophotrochozoa</taxon>
        <taxon>Platyhelminthes</taxon>
        <taxon>Trematoda</taxon>
        <taxon>Digenea</taxon>
        <taxon>Strigeidida</taxon>
        <taxon>Schistosomatoidea</taxon>
        <taxon>Schistosomatidae</taxon>
        <taxon>Schistosoma</taxon>
    </lineage>
</organism>
<dbReference type="Pfam" id="PF09430">
    <property type="entry name" value="EMC7_beta-sandw"/>
    <property type="match status" value="1"/>
</dbReference>
<dbReference type="InterPro" id="IPR019008">
    <property type="entry name" value="Beta_sandwich_EMC7"/>
</dbReference>
<keyword evidence="11" id="KW-1185">Reference proteome</keyword>
<dbReference type="EMBL" id="JALJAT010000001">
    <property type="protein sequence ID" value="KAK4474993.1"/>
    <property type="molecule type" value="Genomic_DNA"/>
</dbReference>
<keyword evidence="6" id="KW-0472">Membrane</keyword>
<dbReference type="PANTHER" id="PTHR13605">
    <property type="entry name" value="ER MEMBRANE PROTEIN COMPLEX SUBUNIT 7"/>
    <property type="match status" value="1"/>
</dbReference>
<comment type="similarity">
    <text evidence="2">Belongs to the EMC7 family.</text>
</comment>
<sequence length="260" mass="29101">MWQYPFWLFMIFHLSHSYGYVIEGTVVVPPEAPPDWHINTRINVAGDQFVGFVKTDGSFEVTNVPSGSYIIEAINPVYYFQGVRVDISSKGRIRARQLNAPQPNAVKEIPYPLRLSSSGRAVYFKAREQLRTLDLLFNPNVLYVLVPLLLVMILTKLVNTNDPDVQKEMQQMNILNPQQQLPDMSEFLSSLSLFSGNSKKTATSGATNKRKSLEKHRQITCGATTSESSNQYNSVNNSSTASVSSSSTSRRSTAKTRKAE</sequence>
<dbReference type="AlphaFoldDB" id="A0AAE1ZJE4"/>
<evidence type="ECO:0000256" key="7">
    <source>
        <dbReference type="SAM" id="MobiDB-lite"/>
    </source>
</evidence>
<reference evidence="10" key="2">
    <citation type="journal article" date="2023" name="Infect Dis Poverty">
        <title>Chromosome-scale genome of the human blood fluke Schistosoma mekongi and its implications for public health.</title>
        <authorList>
            <person name="Zhou M."/>
            <person name="Xu L."/>
            <person name="Xu D."/>
            <person name="Chen W."/>
            <person name="Khan J."/>
            <person name="Hu Y."/>
            <person name="Huang H."/>
            <person name="Wei H."/>
            <person name="Zhang Y."/>
            <person name="Chusongsang P."/>
            <person name="Tanasarnprasert K."/>
            <person name="Hu X."/>
            <person name="Limpanont Y."/>
            <person name="Lv Z."/>
        </authorList>
    </citation>
    <scope>NUCLEOTIDE SEQUENCE</scope>
    <source>
        <strain evidence="10">LV_2022a</strain>
    </source>
</reference>
<evidence type="ECO:0000259" key="9">
    <source>
        <dbReference type="Pfam" id="PF09430"/>
    </source>
</evidence>
<feature type="signal peptide" evidence="8">
    <location>
        <begin position="1"/>
        <end position="17"/>
    </location>
</feature>
<comment type="caution">
    <text evidence="10">The sequence shown here is derived from an EMBL/GenBank/DDBJ whole genome shotgun (WGS) entry which is preliminary data.</text>
</comment>
<keyword evidence="5" id="KW-1133">Transmembrane helix</keyword>
<feature type="domain" description="ER membrane protein complex subunit 7 beta-sandwich" evidence="9">
    <location>
        <begin position="33"/>
        <end position="142"/>
    </location>
</feature>
<evidence type="ECO:0000256" key="8">
    <source>
        <dbReference type="SAM" id="SignalP"/>
    </source>
</evidence>
<evidence type="ECO:0000256" key="2">
    <source>
        <dbReference type="ARBA" id="ARBA00008880"/>
    </source>
</evidence>
<feature type="region of interest" description="Disordered" evidence="7">
    <location>
        <begin position="197"/>
        <end position="260"/>
    </location>
</feature>
<dbReference type="PANTHER" id="PTHR13605:SF4">
    <property type="entry name" value="ER MEMBRANE PROTEIN COMPLEX SUBUNIT 7"/>
    <property type="match status" value="1"/>
</dbReference>
<evidence type="ECO:0000256" key="5">
    <source>
        <dbReference type="ARBA" id="ARBA00022989"/>
    </source>
</evidence>
<evidence type="ECO:0000313" key="10">
    <source>
        <dbReference type="EMBL" id="KAK4474993.1"/>
    </source>
</evidence>
<evidence type="ECO:0000256" key="4">
    <source>
        <dbReference type="ARBA" id="ARBA00022729"/>
    </source>
</evidence>
<feature type="chain" id="PRO_5041937614" description="ER membrane protein complex subunit 7 beta-sandwich domain-containing protein" evidence="8">
    <location>
        <begin position="18"/>
        <end position="260"/>
    </location>
</feature>
<reference evidence="10" key="1">
    <citation type="submission" date="2022-04" db="EMBL/GenBank/DDBJ databases">
        <authorList>
            <person name="Xu L."/>
            <person name="Lv Z."/>
        </authorList>
    </citation>
    <scope>NUCLEOTIDE SEQUENCE</scope>
    <source>
        <strain evidence="10">LV_2022a</strain>
    </source>
</reference>
<accession>A0AAE1ZJE4</accession>
<dbReference type="SUPFAM" id="SSF49452">
    <property type="entry name" value="Starch-binding domain-like"/>
    <property type="match status" value="1"/>
</dbReference>
<comment type="subcellular location">
    <subcellularLocation>
        <location evidence="1">Membrane</location>
        <topology evidence="1">Single-pass membrane protein</topology>
    </subcellularLocation>
</comment>
<dbReference type="GO" id="GO:0072546">
    <property type="term" value="C:EMC complex"/>
    <property type="evidence" value="ECO:0007669"/>
    <property type="project" value="TreeGrafter"/>
</dbReference>
<evidence type="ECO:0000256" key="3">
    <source>
        <dbReference type="ARBA" id="ARBA00022692"/>
    </source>
</evidence>
<dbReference type="InterPro" id="IPR013784">
    <property type="entry name" value="Carb-bd-like_fold"/>
</dbReference>